<evidence type="ECO:0000259" key="1">
    <source>
        <dbReference type="Pfam" id="PF04981"/>
    </source>
</evidence>
<dbReference type="InterPro" id="IPR039768">
    <property type="entry name" value="Nmd3"/>
</dbReference>
<dbReference type="PANTHER" id="PTHR12746:SF2">
    <property type="entry name" value="60S RIBOSOMAL EXPORT PROTEIN NMD3"/>
    <property type="match status" value="1"/>
</dbReference>
<dbReference type="GO" id="GO:0005737">
    <property type="term" value="C:cytoplasm"/>
    <property type="evidence" value="ECO:0007669"/>
    <property type="project" value="TreeGrafter"/>
</dbReference>
<dbReference type="GO" id="GO:0043023">
    <property type="term" value="F:ribosomal large subunit binding"/>
    <property type="evidence" value="ECO:0007669"/>
    <property type="project" value="InterPro"/>
</dbReference>
<gene>
    <name evidence="2" type="ORF">EYO15_02595</name>
</gene>
<sequence length="305" mass="34581">MASLPVNLRMVACKSCSSLKVPGTWTEFKDLDSTVSSFVESSIDWNTDIKKQAIQLTLNQLDPHRFRVEVNCTGVFQEVALSSLLKSEINVKFQVCQNCSRQAGGYYESILQIRTKRKEILDLAVDLVYNEIDSGPSELFTPEAGTVRGGFDFQLSSTEKGRSLARELMIKFGGQVTETNKLIGRKDGRDLLRHTFGVRLPEVKTGDHLFLDEGVWCVTRIDRRKANLKRLIPSLAQKTVETDSLRNVPLLDNLSEVQTISHRDREYLLLDPFTLQTVEAISPKDWKGDKISALRYGNDTYFIWD</sequence>
<dbReference type="Pfam" id="PF04981">
    <property type="entry name" value="NMD3"/>
    <property type="match status" value="1"/>
</dbReference>
<proteinExistence type="predicted"/>
<feature type="domain" description="Nmd3 N-terminal" evidence="1">
    <location>
        <begin position="6"/>
        <end position="200"/>
    </location>
</feature>
<reference evidence="3" key="1">
    <citation type="journal article" date="2019" name="bioRxiv">
        <title>Genome diversification in globally distributed novel marine Proteobacteria is linked to environmental adaptation.</title>
        <authorList>
            <person name="Zhou Z."/>
            <person name="Tran P.Q."/>
            <person name="Kieft K."/>
            <person name="Anantharaman K."/>
        </authorList>
    </citation>
    <scope>NUCLEOTIDE SEQUENCE [LARGE SCALE GENOMIC DNA]</scope>
</reference>
<accession>A0A7J4D092</accession>
<dbReference type="AlphaFoldDB" id="A0A7J4D092"/>
<dbReference type="InterPro" id="IPR007064">
    <property type="entry name" value="Nmd3_N"/>
</dbReference>
<dbReference type="Proteomes" id="UP000589132">
    <property type="component" value="Unassembled WGS sequence"/>
</dbReference>
<protein>
    <recommendedName>
        <fullName evidence="1">Nmd3 N-terminal domain-containing protein</fullName>
    </recommendedName>
</protein>
<dbReference type="EMBL" id="DTTC01000157">
    <property type="protein sequence ID" value="HIA98053.1"/>
    <property type="molecule type" value="Genomic_DNA"/>
</dbReference>
<evidence type="ECO:0000313" key="3">
    <source>
        <dbReference type="Proteomes" id="UP000589132"/>
    </source>
</evidence>
<name>A0A7J4D092_9ARCH</name>
<evidence type="ECO:0000313" key="2">
    <source>
        <dbReference type="EMBL" id="HIA98053.1"/>
    </source>
</evidence>
<comment type="caution">
    <text evidence="2">The sequence shown here is derived from an EMBL/GenBank/DDBJ whole genome shotgun (WGS) entry which is preliminary data.</text>
</comment>
<dbReference type="PANTHER" id="PTHR12746">
    <property type="entry name" value="NONSENSE-MEDIATED MRNA DECAY PROTEIN 3"/>
    <property type="match status" value="1"/>
</dbReference>
<organism evidence="2 3">
    <name type="scientific">Marine Group III euryarchaeote</name>
    <dbReference type="NCBI Taxonomy" id="2173149"/>
    <lineage>
        <taxon>Archaea</taxon>
        <taxon>Methanobacteriati</taxon>
        <taxon>Thermoplasmatota</taxon>
        <taxon>Thermoplasmata</taxon>
        <taxon>Candidatus Thermoprofundales</taxon>
    </lineage>
</organism>